<dbReference type="Gene3D" id="3.40.30.10">
    <property type="entry name" value="Glutaredoxin"/>
    <property type="match status" value="1"/>
</dbReference>
<dbReference type="GO" id="GO:0045454">
    <property type="term" value="P:cell redox homeostasis"/>
    <property type="evidence" value="ECO:0007669"/>
    <property type="project" value="TreeGrafter"/>
</dbReference>
<keyword evidence="8" id="KW-0676">Redox-active center</keyword>
<dbReference type="AlphaFoldDB" id="A0A0U9HFZ6"/>
<keyword evidence="6" id="KW-0560">Oxidoreductase</keyword>
<evidence type="ECO:0000256" key="8">
    <source>
        <dbReference type="ARBA" id="ARBA00023284"/>
    </source>
</evidence>
<keyword evidence="4" id="KW-0575">Peroxidase</keyword>
<dbReference type="OrthoDB" id="9812811at2"/>
<reference evidence="15" key="1">
    <citation type="journal article" date="2016" name="Genome Announc.">
        <title>Draft Genome Sequence of the Syntrophic Lactate-Degrading Bacterium Tepidanaerobacter syntrophicus JLT.</title>
        <authorList>
            <person name="Matsuura N."/>
            <person name="Ohashi A."/>
            <person name="Tourlousse D.M."/>
            <person name="Sekiguchi Y."/>
        </authorList>
    </citation>
    <scope>NUCLEOTIDE SEQUENCE [LARGE SCALE GENOMIC DNA]</scope>
    <source>
        <strain evidence="15">JL</strain>
    </source>
</reference>
<evidence type="ECO:0000313" key="15">
    <source>
        <dbReference type="EMBL" id="GAQ25594.1"/>
    </source>
</evidence>
<dbReference type="GO" id="GO:0005737">
    <property type="term" value="C:cytoplasm"/>
    <property type="evidence" value="ECO:0007669"/>
    <property type="project" value="TreeGrafter"/>
</dbReference>
<dbReference type="NCBIfam" id="NF006960">
    <property type="entry name" value="PRK09437.1"/>
    <property type="match status" value="1"/>
</dbReference>
<dbReference type="STRING" id="224999.GCA_001485475_01624"/>
<evidence type="ECO:0000256" key="12">
    <source>
        <dbReference type="ARBA" id="ARBA00049091"/>
    </source>
</evidence>
<evidence type="ECO:0000256" key="3">
    <source>
        <dbReference type="ARBA" id="ARBA00013017"/>
    </source>
</evidence>
<accession>A0A0U9HFZ6</accession>
<keyword evidence="5" id="KW-0049">Antioxidant</keyword>
<evidence type="ECO:0000256" key="2">
    <source>
        <dbReference type="ARBA" id="ARBA00011245"/>
    </source>
</evidence>
<dbReference type="SUPFAM" id="SSF52833">
    <property type="entry name" value="Thioredoxin-like"/>
    <property type="match status" value="1"/>
</dbReference>
<evidence type="ECO:0000313" key="16">
    <source>
        <dbReference type="Proteomes" id="UP000062160"/>
    </source>
</evidence>
<evidence type="ECO:0000256" key="5">
    <source>
        <dbReference type="ARBA" id="ARBA00022862"/>
    </source>
</evidence>
<dbReference type="InterPro" id="IPR036249">
    <property type="entry name" value="Thioredoxin-like_sf"/>
</dbReference>
<dbReference type="PROSITE" id="PS51352">
    <property type="entry name" value="THIOREDOXIN_2"/>
    <property type="match status" value="1"/>
</dbReference>
<feature type="active site" description="Cysteine sulfenic acid (-SOH) intermediate; for peroxidase activity" evidence="13">
    <location>
        <position position="44"/>
    </location>
</feature>
<evidence type="ECO:0000256" key="6">
    <source>
        <dbReference type="ARBA" id="ARBA00023002"/>
    </source>
</evidence>
<evidence type="ECO:0000256" key="11">
    <source>
        <dbReference type="ARBA" id="ARBA00041373"/>
    </source>
</evidence>
<gene>
    <name evidence="15" type="ORF">TSYNT_8123</name>
</gene>
<name>A0A0U9HFZ6_9FIRM</name>
<comment type="catalytic activity">
    <reaction evidence="12">
        <text>a hydroperoxide + [thioredoxin]-dithiol = an alcohol + [thioredoxin]-disulfide + H2O</text>
        <dbReference type="Rhea" id="RHEA:62620"/>
        <dbReference type="Rhea" id="RHEA-COMP:10698"/>
        <dbReference type="Rhea" id="RHEA-COMP:10700"/>
        <dbReference type="ChEBI" id="CHEBI:15377"/>
        <dbReference type="ChEBI" id="CHEBI:29950"/>
        <dbReference type="ChEBI" id="CHEBI:30879"/>
        <dbReference type="ChEBI" id="CHEBI:35924"/>
        <dbReference type="ChEBI" id="CHEBI:50058"/>
        <dbReference type="EC" id="1.11.1.24"/>
    </reaction>
</comment>
<dbReference type="RefSeq" id="WP_059033004.1">
    <property type="nucleotide sequence ID" value="NZ_BSDN01000010.1"/>
</dbReference>
<evidence type="ECO:0000256" key="7">
    <source>
        <dbReference type="ARBA" id="ARBA00023157"/>
    </source>
</evidence>
<evidence type="ECO:0000259" key="14">
    <source>
        <dbReference type="PROSITE" id="PS51352"/>
    </source>
</evidence>
<dbReference type="InterPro" id="IPR000866">
    <property type="entry name" value="AhpC/TSA"/>
</dbReference>
<dbReference type="GO" id="GO:0034599">
    <property type="term" value="P:cellular response to oxidative stress"/>
    <property type="evidence" value="ECO:0007669"/>
    <property type="project" value="TreeGrafter"/>
</dbReference>
<dbReference type="InterPro" id="IPR013766">
    <property type="entry name" value="Thioredoxin_domain"/>
</dbReference>
<dbReference type="InterPro" id="IPR050924">
    <property type="entry name" value="Peroxiredoxin_BCP/PrxQ"/>
</dbReference>
<dbReference type="EC" id="1.11.1.24" evidence="3"/>
<evidence type="ECO:0000256" key="4">
    <source>
        <dbReference type="ARBA" id="ARBA00022559"/>
    </source>
</evidence>
<evidence type="ECO:0000256" key="13">
    <source>
        <dbReference type="PIRSR" id="PIRSR000239-1"/>
    </source>
</evidence>
<dbReference type="GO" id="GO:0008379">
    <property type="term" value="F:thioredoxin peroxidase activity"/>
    <property type="evidence" value="ECO:0007669"/>
    <property type="project" value="TreeGrafter"/>
</dbReference>
<comment type="function">
    <text evidence="1">Thiol-specific peroxidase that catalyzes the reduction of hydrogen peroxide and organic hydroperoxides to water and alcohols, respectively. Plays a role in cell protection against oxidative stress by detoxifying peroxides and as sensor of hydrogen peroxide-mediated signaling events.</text>
</comment>
<dbReference type="EMBL" id="DF977002">
    <property type="protein sequence ID" value="GAQ25594.1"/>
    <property type="molecule type" value="Genomic_DNA"/>
</dbReference>
<organism evidence="15">
    <name type="scientific">Tepidanaerobacter syntrophicus</name>
    <dbReference type="NCBI Taxonomy" id="224999"/>
    <lineage>
        <taxon>Bacteria</taxon>
        <taxon>Bacillati</taxon>
        <taxon>Bacillota</taxon>
        <taxon>Clostridia</taxon>
        <taxon>Thermosediminibacterales</taxon>
        <taxon>Tepidanaerobacteraceae</taxon>
        <taxon>Tepidanaerobacter</taxon>
    </lineage>
</organism>
<dbReference type="CDD" id="cd03017">
    <property type="entry name" value="PRX_BCP"/>
    <property type="match status" value="1"/>
</dbReference>
<dbReference type="PIRSF" id="PIRSF000239">
    <property type="entry name" value="AHPC"/>
    <property type="match status" value="1"/>
</dbReference>
<protein>
    <recommendedName>
        <fullName evidence="3">thioredoxin-dependent peroxiredoxin</fullName>
        <ecNumber evidence="3">1.11.1.24</ecNumber>
    </recommendedName>
    <alternativeName>
        <fullName evidence="11">Bacterioferritin comigratory protein</fullName>
    </alternativeName>
    <alternativeName>
        <fullName evidence="9">Thioredoxin peroxidase</fullName>
    </alternativeName>
</protein>
<evidence type="ECO:0000256" key="10">
    <source>
        <dbReference type="ARBA" id="ARBA00038489"/>
    </source>
</evidence>
<feature type="domain" description="Thioredoxin" evidence="14">
    <location>
        <begin position="2"/>
        <end position="154"/>
    </location>
</feature>
<dbReference type="PANTHER" id="PTHR42801">
    <property type="entry name" value="THIOREDOXIN-DEPENDENT PEROXIDE REDUCTASE"/>
    <property type="match status" value="1"/>
</dbReference>
<proteinExistence type="inferred from homology"/>
<evidence type="ECO:0000256" key="9">
    <source>
        <dbReference type="ARBA" id="ARBA00032824"/>
    </source>
</evidence>
<dbReference type="FunFam" id="3.40.30.10:FF:000007">
    <property type="entry name" value="Thioredoxin-dependent thiol peroxidase"/>
    <property type="match status" value="1"/>
</dbReference>
<sequence>MLKEGDIAPDFVLKEASGQEVRLSDFRGKKVVLYFYPKDNTPGCTKEACSFRDVYDYILEEGAVVIGISPDSPDSHQKFKAKQNLPFYLLSDEDHKVAEAYGAWGEKKAYGKTSVGIIRSTFIIDEEGKIIKVYPKVTPAEHGSEILEFLRQAK</sequence>
<comment type="subunit">
    <text evidence="2">Monomer.</text>
</comment>
<keyword evidence="16" id="KW-1185">Reference proteome</keyword>
<keyword evidence="7" id="KW-1015">Disulfide bond</keyword>
<dbReference type="Pfam" id="PF00578">
    <property type="entry name" value="AhpC-TSA"/>
    <property type="match status" value="1"/>
</dbReference>
<evidence type="ECO:0000256" key="1">
    <source>
        <dbReference type="ARBA" id="ARBA00003330"/>
    </source>
</evidence>
<dbReference type="InterPro" id="IPR024706">
    <property type="entry name" value="Peroxiredoxin_AhpC-typ"/>
</dbReference>
<dbReference type="PANTHER" id="PTHR42801:SF4">
    <property type="entry name" value="AHPC_TSA FAMILY PROTEIN"/>
    <property type="match status" value="1"/>
</dbReference>
<dbReference type="Proteomes" id="UP000062160">
    <property type="component" value="Unassembled WGS sequence"/>
</dbReference>
<comment type="similarity">
    <text evidence="10">Belongs to the peroxiredoxin family. BCP/PrxQ subfamily.</text>
</comment>